<dbReference type="Pfam" id="PF14261">
    <property type="entry name" value="DUF4351"/>
    <property type="match status" value="1"/>
</dbReference>
<proteinExistence type="predicted"/>
<dbReference type="PANTHER" id="PTHR35586">
    <property type="entry name" value="SLL1691 PROTEIN"/>
    <property type="match status" value="1"/>
</dbReference>
<dbReference type="PANTHER" id="PTHR35586:SF1">
    <property type="entry name" value="SLL1691 PROTEIN"/>
    <property type="match status" value="1"/>
</dbReference>
<accession>A0A6P1E192</accession>
<evidence type="ECO:0000259" key="1">
    <source>
        <dbReference type="Pfam" id="PF14261"/>
    </source>
</evidence>
<dbReference type="RefSeq" id="WP_164657090.1">
    <property type="nucleotide sequence ID" value="NZ_JAAIJR010000269.1"/>
</dbReference>
<dbReference type="AlphaFoldDB" id="A0A6P1E192"/>
<evidence type="ECO:0000313" key="3">
    <source>
        <dbReference type="Proteomes" id="UP000471640"/>
    </source>
</evidence>
<reference evidence="2 3" key="2">
    <citation type="submission" date="2020-02" db="EMBL/GenBank/DDBJ databases">
        <title>Genome sequences of Thiorhodococcus mannitoliphagus and Thiorhodococcus minor, purple sulfur photosynthetic bacteria in the gammaproteobacterial family, Chromatiaceae.</title>
        <authorList>
            <person name="Aviles F.A."/>
            <person name="Meyer T.E."/>
            <person name="Kyndt J.A."/>
        </authorList>
    </citation>
    <scope>NUCLEOTIDE SEQUENCE [LARGE SCALE GENOMIC DNA]</scope>
    <source>
        <strain evidence="2 3">DSM 18266</strain>
    </source>
</reference>
<sequence>MTANSQTADPTAQSDYDSPWKEALERYFPEFLGLLFPAIHAEIDWTAPYRSLDNELQQITGDADSGRRYADKLLDVRTRDGRETWVLVHVEVQSDAHAVFPKRMFRYNYRIRDRYDRSVVSLAVLSDSNQRFRPVRYEDGRWGCRIAFEFPMVKLLDYAEPDRWAALEASDNVFALVVMAQIRAKVTDDAETLKGWKFRLIRLMYERGYERALILELFRLIDWMIRLPAGLEADFRQELYAYEEQQRMPYVTTVEQAGIQRGEAIILLRQLSKKFGAEVVEHYRTRIESADPEQLEAWCERILSAESPETIFH</sequence>
<name>A0A6P1E192_9GAMM</name>
<gene>
    <name evidence="2" type="ORF">G3480_25920</name>
</gene>
<reference evidence="3" key="1">
    <citation type="journal article" date="2020" name="Microbiol. Resour. Announc.">
        <title>Draft Genome Sequences of Thiorhodococcus mannitoliphagus and Thiorhodococcus minor, Purple Sulfur Photosynthetic Bacteria in the Gammaproteobacterial Family Chromatiaceae.</title>
        <authorList>
            <person name="Aviles F.A."/>
            <person name="Meyer T.E."/>
            <person name="Kyndt J.A."/>
        </authorList>
    </citation>
    <scope>NUCLEOTIDE SEQUENCE [LARGE SCALE GENOMIC DNA]</scope>
    <source>
        <strain evidence="3">DSM 18266</strain>
    </source>
</reference>
<protein>
    <submittedName>
        <fullName evidence="2">DUF4351 domain-containing protein</fullName>
    </submittedName>
</protein>
<dbReference type="EMBL" id="JAAIJR010000269">
    <property type="protein sequence ID" value="NEX23669.1"/>
    <property type="molecule type" value="Genomic_DNA"/>
</dbReference>
<keyword evidence="3" id="KW-1185">Reference proteome</keyword>
<comment type="caution">
    <text evidence="2">The sequence shown here is derived from an EMBL/GenBank/DDBJ whole genome shotgun (WGS) entry which is preliminary data.</text>
</comment>
<evidence type="ECO:0000313" key="2">
    <source>
        <dbReference type="EMBL" id="NEX23669.1"/>
    </source>
</evidence>
<organism evidence="2 3">
    <name type="scientific">Thiorhodococcus mannitoliphagus</name>
    <dbReference type="NCBI Taxonomy" id="329406"/>
    <lineage>
        <taxon>Bacteria</taxon>
        <taxon>Pseudomonadati</taxon>
        <taxon>Pseudomonadota</taxon>
        <taxon>Gammaproteobacteria</taxon>
        <taxon>Chromatiales</taxon>
        <taxon>Chromatiaceae</taxon>
        <taxon>Thiorhodococcus</taxon>
    </lineage>
</organism>
<dbReference type="Proteomes" id="UP000471640">
    <property type="component" value="Unassembled WGS sequence"/>
</dbReference>
<feature type="domain" description="DUF4351" evidence="1">
    <location>
        <begin position="256"/>
        <end position="307"/>
    </location>
</feature>
<dbReference type="InterPro" id="IPR025587">
    <property type="entry name" value="DUF4351"/>
</dbReference>